<dbReference type="PROSITE" id="PS51257">
    <property type="entry name" value="PROKAR_LIPOPROTEIN"/>
    <property type="match status" value="1"/>
</dbReference>
<organism evidence="2 3">
    <name type="scientific">Candidatus Scatomorpha pullistercoris</name>
    <dbReference type="NCBI Taxonomy" id="2840929"/>
    <lineage>
        <taxon>Bacteria</taxon>
        <taxon>Bacillati</taxon>
        <taxon>Bacillota</taxon>
        <taxon>Clostridia</taxon>
        <taxon>Eubacteriales</taxon>
        <taxon>Candidatus Scatomorpha</taxon>
    </lineage>
</organism>
<comment type="caution">
    <text evidence="2">The sequence shown here is derived from an EMBL/GenBank/DDBJ whole genome shotgun (WGS) entry which is preliminary data.</text>
</comment>
<gene>
    <name evidence="2" type="ORF">IAD42_02540</name>
</gene>
<dbReference type="SUPFAM" id="SSF52266">
    <property type="entry name" value="SGNH hydrolase"/>
    <property type="match status" value="1"/>
</dbReference>
<protein>
    <recommendedName>
        <fullName evidence="4">SGNH hydrolase-type esterase domain-containing protein</fullName>
    </recommendedName>
</protein>
<feature type="signal peptide" evidence="1">
    <location>
        <begin position="1"/>
        <end position="22"/>
    </location>
</feature>
<dbReference type="EMBL" id="DVJS01000057">
    <property type="protein sequence ID" value="HIS96833.1"/>
    <property type="molecule type" value="Genomic_DNA"/>
</dbReference>
<evidence type="ECO:0000256" key="1">
    <source>
        <dbReference type="SAM" id="SignalP"/>
    </source>
</evidence>
<evidence type="ECO:0000313" key="2">
    <source>
        <dbReference type="EMBL" id="HIS96833.1"/>
    </source>
</evidence>
<dbReference type="Proteomes" id="UP000886876">
    <property type="component" value="Unassembled WGS sequence"/>
</dbReference>
<dbReference type="InterPro" id="IPR036514">
    <property type="entry name" value="SGNH_hydro_sf"/>
</dbReference>
<keyword evidence="1" id="KW-0732">Signal</keyword>
<proteinExistence type="predicted"/>
<dbReference type="Gene3D" id="3.40.50.1110">
    <property type="entry name" value="SGNH hydrolase"/>
    <property type="match status" value="1"/>
</dbReference>
<name>A0A9D1G3Z0_9FIRM</name>
<sequence length="262" mass="29680">MKRLISILLALSLLTACCYASAAAEDEEWPVFLDSETVLVGDSLTCHLIAMFLRPNDLLNGAGYMAAPNSAVNYFFEDWWPLEPLEQNAYGSETSEGLEGLTFAEAVEATEGQFTRVLFLMGSNSSEYSVVSDYTEVIDYMLIHWPDATIYMQTVPDSVTGVVSTERINGVIRDAVAYYEEQEDTRVKLLDTNSCWGSGCYLPDGAHLTDLGLRTWYEYLAENLPSREYIHREQVMSYAWELRRIRDLLRAHVAEQYWDKAG</sequence>
<feature type="chain" id="PRO_5038547583" description="SGNH hydrolase-type esterase domain-containing protein" evidence="1">
    <location>
        <begin position="23"/>
        <end position="262"/>
    </location>
</feature>
<dbReference type="AlphaFoldDB" id="A0A9D1G3Z0"/>
<reference evidence="2" key="2">
    <citation type="journal article" date="2021" name="PeerJ">
        <title>Extensive microbial diversity within the chicken gut microbiome revealed by metagenomics and culture.</title>
        <authorList>
            <person name="Gilroy R."/>
            <person name="Ravi A."/>
            <person name="Getino M."/>
            <person name="Pursley I."/>
            <person name="Horton D.L."/>
            <person name="Alikhan N.F."/>
            <person name="Baker D."/>
            <person name="Gharbi K."/>
            <person name="Hall N."/>
            <person name="Watson M."/>
            <person name="Adriaenssens E.M."/>
            <person name="Foster-Nyarko E."/>
            <person name="Jarju S."/>
            <person name="Secka A."/>
            <person name="Antonio M."/>
            <person name="Oren A."/>
            <person name="Chaudhuri R.R."/>
            <person name="La Ragione R."/>
            <person name="Hildebrand F."/>
            <person name="Pallen M.J."/>
        </authorList>
    </citation>
    <scope>NUCLEOTIDE SEQUENCE</scope>
    <source>
        <strain evidence="2">ChiHecec3B27-6122</strain>
    </source>
</reference>
<accession>A0A9D1G3Z0</accession>
<evidence type="ECO:0000313" key="3">
    <source>
        <dbReference type="Proteomes" id="UP000886876"/>
    </source>
</evidence>
<evidence type="ECO:0008006" key="4">
    <source>
        <dbReference type="Google" id="ProtNLM"/>
    </source>
</evidence>
<reference evidence="2" key="1">
    <citation type="submission" date="2020-10" db="EMBL/GenBank/DDBJ databases">
        <authorList>
            <person name="Gilroy R."/>
        </authorList>
    </citation>
    <scope>NUCLEOTIDE SEQUENCE</scope>
    <source>
        <strain evidence="2">ChiHecec3B27-6122</strain>
    </source>
</reference>